<dbReference type="GO" id="GO:0006355">
    <property type="term" value="P:regulation of DNA-templated transcription"/>
    <property type="evidence" value="ECO:0007669"/>
    <property type="project" value="UniProtKB-ARBA"/>
</dbReference>
<dbReference type="OrthoDB" id="1807857at2"/>
<keyword evidence="2" id="KW-0238">DNA-binding</keyword>
<keyword evidence="1" id="KW-0805">Transcription regulation</keyword>
<keyword evidence="5" id="KW-1185">Reference proteome</keyword>
<evidence type="ECO:0000313" key="5">
    <source>
        <dbReference type="Proteomes" id="UP000282985"/>
    </source>
</evidence>
<reference evidence="4 5" key="1">
    <citation type="submission" date="2018-11" db="EMBL/GenBank/DDBJ databases">
        <title>Parancylomarina longa gen. nov., sp. nov., isolated from sediments of southern Okinawa.</title>
        <authorList>
            <person name="Fu T."/>
        </authorList>
    </citation>
    <scope>NUCLEOTIDE SEQUENCE [LARGE SCALE GENOMIC DNA]</scope>
    <source>
        <strain evidence="4 5">T3-2 S1-C</strain>
    </source>
</reference>
<dbReference type="CDD" id="cd00090">
    <property type="entry name" value="HTH_ARSR"/>
    <property type="match status" value="1"/>
</dbReference>
<proteinExistence type="predicted"/>
<evidence type="ECO:0000313" key="4">
    <source>
        <dbReference type="EMBL" id="RUT79161.1"/>
    </source>
</evidence>
<dbReference type="InterPro" id="IPR052362">
    <property type="entry name" value="HTH-GbsR_regulator"/>
</dbReference>
<dbReference type="SUPFAM" id="SSF46785">
    <property type="entry name" value="Winged helix' DNA-binding domain"/>
    <property type="match status" value="1"/>
</dbReference>
<dbReference type="PANTHER" id="PTHR38465:SF1">
    <property type="entry name" value="HTH-TYPE TRANSCRIPTIONAL REGULATOR MJ1563-RELATED"/>
    <property type="match status" value="1"/>
</dbReference>
<gene>
    <name evidence="4" type="ORF">DLK05_04915</name>
</gene>
<organism evidence="4 5">
    <name type="scientific">Ancylomarina longa</name>
    <dbReference type="NCBI Taxonomy" id="2487017"/>
    <lineage>
        <taxon>Bacteria</taxon>
        <taxon>Pseudomonadati</taxon>
        <taxon>Bacteroidota</taxon>
        <taxon>Bacteroidia</taxon>
        <taxon>Marinilabiliales</taxon>
        <taxon>Marinifilaceae</taxon>
        <taxon>Ancylomarina</taxon>
    </lineage>
</organism>
<dbReference type="RefSeq" id="WP_127342885.1">
    <property type="nucleotide sequence ID" value="NZ_RJJX01000004.1"/>
</dbReference>
<keyword evidence="3" id="KW-0804">Transcription</keyword>
<protein>
    <submittedName>
        <fullName evidence="4">ArsR family transcriptional regulator</fullName>
    </submittedName>
</protein>
<dbReference type="GO" id="GO:0003677">
    <property type="term" value="F:DNA binding"/>
    <property type="evidence" value="ECO:0007669"/>
    <property type="project" value="UniProtKB-KW"/>
</dbReference>
<dbReference type="AlphaFoldDB" id="A0A434AXA5"/>
<comment type="caution">
    <text evidence="4">The sequence shown here is derived from an EMBL/GenBank/DDBJ whole genome shotgun (WGS) entry which is preliminary data.</text>
</comment>
<dbReference type="InterPro" id="IPR011991">
    <property type="entry name" value="ArsR-like_HTH"/>
</dbReference>
<dbReference type="Proteomes" id="UP000282985">
    <property type="component" value="Unassembled WGS sequence"/>
</dbReference>
<evidence type="ECO:0000256" key="3">
    <source>
        <dbReference type="ARBA" id="ARBA00023163"/>
    </source>
</evidence>
<sequence length="173" mass="19875">MKSIEQLEMHKKLLVEKFGNFMEKQENLAPIAARIFATLFIDKENGETFEELVNFLGASKSTISTNLNHLTKAGMIVYHTKPGDRKKYYTLSPVGFLARLEEKVDQYKTEHQLVEEIIVFKSKSNQITADPEKIFQQDNESPYLDFLANTITLLEQLRDQIKTKCSISNTPTI</sequence>
<dbReference type="EMBL" id="RJJX01000004">
    <property type="protein sequence ID" value="RUT79161.1"/>
    <property type="molecule type" value="Genomic_DNA"/>
</dbReference>
<evidence type="ECO:0000256" key="2">
    <source>
        <dbReference type="ARBA" id="ARBA00023125"/>
    </source>
</evidence>
<name>A0A434AXA5_9BACT</name>
<dbReference type="Gene3D" id="1.10.10.10">
    <property type="entry name" value="Winged helix-like DNA-binding domain superfamily/Winged helix DNA-binding domain"/>
    <property type="match status" value="1"/>
</dbReference>
<dbReference type="InterPro" id="IPR036388">
    <property type="entry name" value="WH-like_DNA-bd_sf"/>
</dbReference>
<dbReference type="InterPro" id="IPR036390">
    <property type="entry name" value="WH_DNA-bd_sf"/>
</dbReference>
<evidence type="ECO:0000256" key="1">
    <source>
        <dbReference type="ARBA" id="ARBA00023015"/>
    </source>
</evidence>
<dbReference type="PANTHER" id="PTHR38465">
    <property type="entry name" value="HTH-TYPE TRANSCRIPTIONAL REGULATOR MJ1563-RELATED"/>
    <property type="match status" value="1"/>
</dbReference>
<accession>A0A434AXA5</accession>